<evidence type="ECO:0000313" key="1">
    <source>
        <dbReference type="EMBL" id="WPL15222.1"/>
    </source>
</evidence>
<proteinExistence type="predicted"/>
<dbReference type="Proteomes" id="UP001432180">
    <property type="component" value="Chromosome"/>
</dbReference>
<evidence type="ECO:0000313" key="2">
    <source>
        <dbReference type="Proteomes" id="UP001432180"/>
    </source>
</evidence>
<dbReference type="InterPro" id="IPR023296">
    <property type="entry name" value="Glyco_hydro_beta-prop_sf"/>
</dbReference>
<name>A0ABZ0S4D6_9GAMM</name>
<dbReference type="Gene3D" id="2.115.10.20">
    <property type="entry name" value="Glycosyl hydrolase domain, family 43"/>
    <property type="match status" value="1"/>
</dbReference>
<sequence>MLVTRFSTNPLITAASSPTLGDNINGPSVIRVPDWLPNPLGRYYLYFAHHQGQFIRLAYADDLQGPWCIHDPGTLQLKDASAFQDHIASPDVHVDHQAQKIRMYFHGVAKARPGQWTGVATSRNGIDFTASEALLGKFYFRVWSHGDAWYALAKNHNAGWGELYRAEEPMGPFRLRGDFLQGMRHAAVLVREDELHIYYTQVGDEPERILRAKVDLRPDWKKWNVGSPQEVLKPEKDYEGADYPIAPSQHGPATKVCELRDPFVLLDEQETVIFYAGAGEEGLCAALLQDEHL</sequence>
<gene>
    <name evidence="1" type="ORF">Thiowin_00105</name>
</gene>
<dbReference type="EMBL" id="CP121472">
    <property type="protein sequence ID" value="WPL15222.1"/>
    <property type="molecule type" value="Genomic_DNA"/>
</dbReference>
<reference evidence="1 2" key="1">
    <citation type="journal article" date="2023" name="Microorganisms">
        <title>Thiorhodovibrio frisius and Trv. litoralis spp. nov., Two Novel Members from a Clade of Fastidious Purple Sulfur Bacteria That Exhibit Unique Red-Shifted Light-Harvesting Capabilities.</title>
        <authorList>
            <person name="Methner A."/>
            <person name="Kuzyk S.B."/>
            <person name="Petersen J."/>
            <person name="Bauer S."/>
            <person name="Brinkmann H."/>
            <person name="Sichau K."/>
            <person name="Wanner G."/>
            <person name="Wolf J."/>
            <person name="Neumann-Schaal M."/>
            <person name="Henke P."/>
            <person name="Tank M."/>
            <person name="Sproer C."/>
            <person name="Bunk B."/>
            <person name="Overmann J."/>
        </authorList>
    </citation>
    <scope>NUCLEOTIDE SEQUENCE [LARGE SCALE GENOMIC DNA]</scope>
    <source>
        <strain evidence="1 2">DSM 6702</strain>
    </source>
</reference>
<protein>
    <submittedName>
        <fullName evidence="1">Uncharacterized protein</fullName>
    </submittedName>
</protein>
<dbReference type="SUPFAM" id="SSF75005">
    <property type="entry name" value="Arabinanase/levansucrase/invertase"/>
    <property type="match status" value="1"/>
</dbReference>
<dbReference type="RefSeq" id="WP_328985807.1">
    <property type="nucleotide sequence ID" value="NZ_CP121472.1"/>
</dbReference>
<accession>A0ABZ0S4D6</accession>
<keyword evidence="2" id="KW-1185">Reference proteome</keyword>
<organism evidence="1 2">
    <name type="scientific">Thiorhodovibrio winogradskyi</name>
    <dbReference type="NCBI Taxonomy" id="77007"/>
    <lineage>
        <taxon>Bacteria</taxon>
        <taxon>Pseudomonadati</taxon>
        <taxon>Pseudomonadota</taxon>
        <taxon>Gammaproteobacteria</taxon>
        <taxon>Chromatiales</taxon>
        <taxon>Chromatiaceae</taxon>
        <taxon>Thiorhodovibrio</taxon>
    </lineage>
</organism>